<gene>
    <name evidence="7" type="ORF">FRACYDRAFT_161219</name>
</gene>
<dbReference type="GO" id="GO:0003677">
    <property type="term" value="F:DNA binding"/>
    <property type="evidence" value="ECO:0007669"/>
    <property type="project" value="InterPro"/>
</dbReference>
<evidence type="ECO:0000313" key="7">
    <source>
        <dbReference type="EMBL" id="OEU13560.1"/>
    </source>
</evidence>
<feature type="non-terminal residue" evidence="7">
    <location>
        <position position="257"/>
    </location>
</feature>
<evidence type="ECO:0000256" key="5">
    <source>
        <dbReference type="ARBA" id="ARBA00023242"/>
    </source>
</evidence>
<accession>A0A1E7F5Y3</accession>
<comment type="similarity">
    <text evidence="2">Belongs to the DNA polymerase alpha subunit B family.</text>
</comment>
<feature type="domain" description="DNA polymerase alpha/delta/epsilon subunit B" evidence="6">
    <location>
        <begin position="1"/>
        <end position="226"/>
    </location>
</feature>
<comment type="subcellular location">
    <subcellularLocation>
        <location evidence="1">Nucleus</location>
    </subcellularLocation>
</comment>
<name>A0A1E7F5Y3_9STRA</name>
<dbReference type="InterPro" id="IPR016722">
    <property type="entry name" value="DNA_pol_alpha_bsu"/>
</dbReference>
<dbReference type="Proteomes" id="UP000095751">
    <property type="component" value="Unassembled WGS sequence"/>
</dbReference>
<evidence type="ECO:0000256" key="3">
    <source>
        <dbReference type="ARBA" id="ARBA00018596"/>
    </source>
</evidence>
<evidence type="ECO:0000256" key="4">
    <source>
        <dbReference type="ARBA" id="ARBA00022705"/>
    </source>
</evidence>
<dbReference type="KEGG" id="fcy:FRACYDRAFT_161219"/>
<organism evidence="7 8">
    <name type="scientific">Fragilariopsis cylindrus CCMP1102</name>
    <dbReference type="NCBI Taxonomy" id="635003"/>
    <lineage>
        <taxon>Eukaryota</taxon>
        <taxon>Sar</taxon>
        <taxon>Stramenopiles</taxon>
        <taxon>Ochrophyta</taxon>
        <taxon>Bacillariophyta</taxon>
        <taxon>Bacillariophyceae</taxon>
        <taxon>Bacillariophycidae</taxon>
        <taxon>Bacillariales</taxon>
        <taxon>Bacillariaceae</taxon>
        <taxon>Fragilariopsis</taxon>
    </lineage>
</organism>
<feature type="non-terminal residue" evidence="7">
    <location>
        <position position="1"/>
    </location>
</feature>
<dbReference type="AlphaFoldDB" id="A0A1E7F5Y3"/>
<dbReference type="PANTHER" id="PTHR23061:SF12">
    <property type="entry name" value="DNA POLYMERASE ALPHA SUBUNIT B"/>
    <property type="match status" value="1"/>
</dbReference>
<dbReference type="InParanoid" id="A0A1E7F5Y3"/>
<proteinExistence type="inferred from homology"/>
<dbReference type="Pfam" id="PF04042">
    <property type="entry name" value="DNA_pol_E_B"/>
    <property type="match status" value="1"/>
</dbReference>
<evidence type="ECO:0000256" key="2">
    <source>
        <dbReference type="ARBA" id="ARBA00007299"/>
    </source>
</evidence>
<evidence type="ECO:0000259" key="6">
    <source>
        <dbReference type="Pfam" id="PF04042"/>
    </source>
</evidence>
<dbReference type="InterPro" id="IPR007185">
    <property type="entry name" value="DNA_pol_a/d/e_bsu"/>
</dbReference>
<keyword evidence="5" id="KW-0539">Nucleus</keyword>
<evidence type="ECO:0000313" key="8">
    <source>
        <dbReference type="Proteomes" id="UP000095751"/>
    </source>
</evidence>
<dbReference type="GO" id="GO:0005658">
    <property type="term" value="C:alpha DNA polymerase:primase complex"/>
    <property type="evidence" value="ECO:0007669"/>
    <property type="project" value="TreeGrafter"/>
</dbReference>
<dbReference type="OrthoDB" id="336885at2759"/>
<reference evidence="7 8" key="1">
    <citation type="submission" date="2016-09" db="EMBL/GenBank/DDBJ databases">
        <title>Extensive genetic diversity and differential bi-allelic expression allows diatom success in the polar Southern Ocean.</title>
        <authorList>
            <consortium name="DOE Joint Genome Institute"/>
            <person name="Mock T."/>
            <person name="Otillar R.P."/>
            <person name="Strauss J."/>
            <person name="Dupont C."/>
            <person name="Frickenhaus S."/>
            <person name="Maumus F."/>
            <person name="Mcmullan M."/>
            <person name="Sanges R."/>
            <person name="Schmutz J."/>
            <person name="Toseland A."/>
            <person name="Valas R."/>
            <person name="Veluchamy A."/>
            <person name="Ward B.J."/>
            <person name="Allen A."/>
            <person name="Barry K."/>
            <person name="Falciatore A."/>
            <person name="Ferrante M."/>
            <person name="Fortunato A.E."/>
            <person name="Gloeckner G."/>
            <person name="Gruber A."/>
            <person name="Hipkin R."/>
            <person name="Janech M."/>
            <person name="Kroth P."/>
            <person name="Leese F."/>
            <person name="Lindquist E."/>
            <person name="Lyon B.R."/>
            <person name="Martin J."/>
            <person name="Mayer C."/>
            <person name="Parker M."/>
            <person name="Quesneville H."/>
            <person name="Raymond J."/>
            <person name="Uhlig C."/>
            <person name="Valentin K.U."/>
            <person name="Worden A.Z."/>
            <person name="Armbrust E.V."/>
            <person name="Bowler C."/>
            <person name="Green B."/>
            <person name="Moulton V."/>
            <person name="Van Oosterhout C."/>
            <person name="Grigoriev I."/>
        </authorList>
    </citation>
    <scope>NUCLEOTIDE SEQUENCE [LARGE SCALE GENOMIC DNA]</scope>
    <source>
        <strain evidence="7 8">CCMP1102</strain>
    </source>
</reference>
<dbReference type="PANTHER" id="PTHR23061">
    <property type="entry name" value="DNA POLYMERASE 2 ALPHA 70 KDA SUBUNIT"/>
    <property type="match status" value="1"/>
</dbReference>
<dbReference type="EMBL" id="KV784361">
    <property type="protein sequence ID" value="OEU13560.1"/>
    <property type="molecule type" value="Genomic_DNA"/>
</dbReference>
<protein>
    <recommendedName>
        <fullName evidence="3">DNA polymerase alpha subunit B</fullName>
    </recommendedName>
</protein>
<sequence length="257" mass="28299">VISACGPFTTSKDMDYAPFIDLLNVVIEQKPDVVILTGPFVDVRQEIVQSGRATIDVDGGNGTEEKIVVSYETVFADKIAASIEEFLTEGENDQTEFVLVPALEDATAECVYPQPPFQDRLAKHQKNGNRRVHCLSNPCTFRINELVFGVTSTDVLFHMSVEETNANLPVGSRLRRIAQHLVHQRSYYPLFPPNKSVNLDLKQQDGWKMPCKPDVLIVPSKLTPFCAPILGSTIAINPGHLTKGTTGGTYAVMEISP</sequence>
<dbReference type="GO" id="GO:0006270">
    <property type="term" value="P:DNA replication initiation"/>
    <property type="evidence" value="ECO:0007669"/>
    <property type="project" value="TreeGrafter"/>
</dbReference>
<dbReference type="Gene3D" id="3.60.21.60">
    <property type="match status" value="2"/>
</dbReference>
<keyword evidence="4" id="KW-0235">DNA replication</keyword>
<evidence type="ECO:0000256" key="1">
    <source>
        <dbReference type="ARBA" id="ARBA00004123"/>
    </source>
</evidence>
<keyword evidence="8" id="KW-1185">Reference proteome</keyword>